<evidence type="ECO:0000259" key="19">
    <source>
        <dbReference type="PROSITE" id="PS51096"/>
    </source>
</evidence>
<evidence type="ECO:0000256" key="14">
    <source>
        <dbReference type="ARBA" id="ARBA00022777"/>
    </source>
</evidence>
<evidence type="ECO:0000256" key="15">
    <source>
        <dbReference type="ARBA" id="ARBA00023136"/>
    </source>
</evidence>
<dbReference type="InterPro" id="IPR036662">
    <property type="entry name" value="PTS_EIIA_man-typ_sf"/>
</dbReference>
<comment type="function">
    <text evidence="16">The phosphoenolpyruvate-dependent sugar phosphotransferase system (sugar PTS), a major carbohydrate active transport system, catalyzes the phosphorylation of incoming sugar substrates concomitantly with their translocation across the cell membrane. The enzyme II ManXYZ PTS system is involved in mannose transport.</text>
</comment>
<evidence type="ECO:0000256" key="7">
    <source>
        <dbReference type="ARBA" id="ARBA00022448"/>
    </source>
</evidence>
<keyword evidence="8" id="KW-1003">Cell membrane</keyword>
<dbReference type="Pfam" id="PF03830">
    <property type="entry name" value="PTSIIB_sorb"/>
    <property type="match status" value="1"/>
</dbReference>
<evidence type="ECO:0000256" key="16">
    <source>
        <dbReference type="ARBA" id="ARBA00023757"/>
    </source>
</evidence>
<dbReference type="PANTHER" id="PTHR33799:SF1">
    <property type="entry name" value="PTS SYSTEM MANNOSE-SPECIFIC EIIAB COMPONENT-RELATED"/>
    <property type="match status" value="1"/>
</dbReference>
<reference evidence="21 22" key="1">
    <citation type="submission" date="2022-06" db="EMBL/GenBank/DDBJ databases">
        <title>Chromosome and plasmid sequencings of Enterobacteriales species co-exiting double carbapenemases.</title>
        <authorList>
            <person name="Fu Y."/>
        </authorList>
    </citation>
    <scope>NUCLEOTIDE SEQUENCE [LARGE SCALE GENOMIC DNA]</scope>
    <source>
        <strain evidence="21 22">21030615019</strain>
    </source>
</reference>
<name>A0ABU2IXV5_9GAMM</name>
<evidence type="ECO:0000256" key="4">
    <source>
        <dbReference type="ARBA" id="ARBA00011738"/>
    </source>
</evidence>
<keyword evidence="10" id="KW-0597">Phosphoprotein</keyword>
<evidence type="ECO:0000256" key="3">
    <source>
        <dbReference type="ARBA" id="ARBA00004496"/>
    </source>
</evidence>
<evidence type="ECO:0000256" key="1">
    <source>
        <dbReference type="ARBA" id="ARBA00000514"/>
    </source>
</evidence>
<evidence type="ECO:0000256" key="6">
    <source>
        <dbReference type="ARBA" id="ARBA00021685"/>
    </source>
</evidence>
<keyword evidence="12 21" id="KW-0808">Transferase</keyword>
<dbReference type="InterPro" id="IPR018455">
    <property type="entry name" value="PTS_IIB_sorbose-sp_subgr"/>
</dbReference>
<evidence type="ECO:0000256" key="10">
    <source>
        <dbReference type="ARBA" id="ARBA00022553"/>
    </source>
</evidence>
<sequence>MSIAIMIGTHGVAAEQLLRTTEMLIGEQDNVSFIDFIPGENADTLFDKYTQKLTDLDTSKGVLFLVDTWGGSPFNAASRIVNEHDNYDIITGVNVPMLVETFMCRDDDPSMNELISVALETGRGGVRSFKFKEAETEVEPTPVASSTPAPAPVKAGPGGHMVIALARVDDRLIHGQVATRWTKETQVKRIIVVSDDVAKDQVRSTLLKQVAPPGVTAHVVDVAKCIRVYNNPKYAGERVMLLFTNPTDVKRIVEEGVDIKSVNIGGMAYHDGKTMVTNAVSINQEDIDAFNYLNDKNIELEVRKVSSDSKVYMMDLINKLKK</sequence>
<evidence type="ECO:0000256" key="12">
    <source>
        <dbReference type="ARBA" id="ARBA00022679"/>
    </source>
</evidence>
<comment type="subunit">
    <text evidence="4">Homodimer.</text>
</comment>
<evidence type="ECO:0000256" key="8">
    <source>
        <dbReference type="ARBA" id="ARBA00022475"/>
    </source>
</evidence>
<keyword evidence="13" id="KW-0598">Phosphotransferase system</keyword>
<dbReference type="EMBL" id="JANAVW010000001">
    <property type="protein sequence ID" value="MDT0133604.1"/>
    <property type="molecule type" value="Genomic_DNA"/>
</dbReference>
<dbReference type="Gene3D" id="3.40.35.10">
    <property type="entry name" value="Phosphotransferase system, sorbose subfamily IIB component"/>
    <property type="match status" value="1"/>
</dbReference>
<feature type="domain" description="PTS EIIB type-4" evidence="20">
    <location>
        <begin position="159"/>
        <end position="322"/>
    </location>
</feature>
<proteinExistence type="predicted"/>
<dbReference type="CDD" id="cd00001">
    <property type="entry name" value="PTS_IIB_man"/>
    <property type="match status" value="1"/>
</dbReference>
<dbReference type="CDD" id="cd00006">
    <property type="entry name" value="PTS_IIA_man"/>
    <property type="match status" value="1"/>
</dbReference>
<dbReference type="InterPro" id="IPR036667">
    <property type="entry name" value="PTS_IIB_sorbose-sp_sf"/>
</dbReference>
<keyword evidence="11" id="KW-0762">Sugar transport</keyword>
<dbReference type="NCBIfam" id="TIGR00854">
    <property type="entry name" value="pts-sorbose"/>
    <property type="match status" value="1"/>
</dbReference>
<evidence type="ECO:0000259" key="20">
    <source>
        <dbReference type="PROSITE" id="PS51101"/>
    </source>
</evidence>
<evidence type="ECO:0000313" key="21">
    <source>
        <dbReference type="EMBL" id="MDT0133604.1"/>
    </source>
</evidence>
<dbReference type="InterPro" id="IPR033887">
    <property type="entry name" value="PTS_IIA_man"/>
</dbReference>
<dbReference type="Proteomes" id="UP001252207">
    <property type="component" value="Unassembled WGS sequence"/>
</dbReference>
<keyword evidence="14" id="KW-0418">Kinase</keyword>
<dbReference type="PROSITE" id="PS51096">
    <property type="entry name" value="PTS_EIIA_TYPE_4"/>
    <property type="match status" value="1"/>
</dbReference>
<dbReference type="RefSeq" id="WP_207393009.1">
    <property type="nucleotide sequence ID" value="NZ_CP031123.2"/>
</dbReference>
<dbReference type="InterPro" id="IPR013789">
    <property type="entry name" value="PTS_EIIA_man"/>
</dbReference>
<comment type="subcellular location">
    <subcellularLocation>
        <location evidence="2">Cell membrane</location>
    </subcellularLocation>
    <subcellularLocation>
        <location evidence="3">Cytoplasm</location>
    </subcellularLocation>
</comment>
<dbReference type="Pfam" id="PF03610">
    <property type="entry name" value="EIIA-man"/>
    <property type="match status" value="1"/>
</dbReference>
<dbReference type="GO" id="GO:0016740">
    <property type="term" value="F:transferase activity"/>
    <property type="evidence" value="ECO:0007669"/>
    <property type="project" value="UniProtKB-KW"/>
</dbReference>
<evidence type="ECO:0000256" key="11">
    <source>
        <dbReference type="ARBA" id="ARBA00022597"/>
    </source>
</evidence>
<accession>A0ABU2IXV5</accession>
<evidence type="ECO:0000256" key="5">
    <source>
        <dbReference type="ARBA" id="ARBA00011929"/>
    </source>
</evidence>
<dbReference type="EC" id="2.7.1.191" evidence="5"/>
<feature type="domain" description="PTS EIIA type-4" evidence="19">
    <location>
        <begin position="2"/>
        <end position="126"/>
    </location>
</feature>
<keyword evidence="15" id="KW-0472">Membrane</keyword>
<keyword evidence="9" id="KW-0963">Cytoplasm</keyword>
<evidence type="ECO:0000256" key="2">
    <source>
        <dbReference type="ARBA" id="ARBA00004236"/>
    </source>
</evidence>
<keyword evidence="7" id="KW-0813">Transport</keyword>
<keyword evidence="22" id="KW-1185">Reference proteome</keyword>
<evidence type="ECO:0000256" key="13">
    <source>
        <dbReference type="ARBA" id="ARBA00022683"/>
    </source>
</evidence>
<protein>
    <recommendedName>
        <fullName evidence="6">PTS system mannose-specific EIIAB component</fullName>
        <ecNumber evidence="5">2.7.1.191</ecNumber>
    </recommendedName>
    <alternativeName>
        <fullName evidence="18">EIIAB-Man</fullName>
    </alternativeName>
    <alternativeName>
        <fullName evidence="17">EIII-Man</fullName>
    </alternativeName>
</protein>
<dbReference type="GeneID" id="89489997"/>
<evidence type="ECO:0000256" key="17">
    <source>
        <dbReference type="ARBA" id="ARBA00030229"/>
    </source>
</evidence>
<dbReference type="InterPro" id="IPR004720">
    <property type="entry name" value="PTS_IIB_sorbose-sp"/>
</dbReference>
<dbReference type="NCBIfam" id="NF011670">
    <property type="entry name" value="PRK15088.1"/>
    <property type="match status" value="1"/>
</dbReference>
<dbReference type="InterPro" id="IPR051471">
    <property type="entry name" value="Bacterial_PTS_sugar_comp"/>
</dbReference>
<dbReference type="PROSITE" id="PS51101">
    <property type="entry name" value="PTS_EIIB_TYPE_4"/>
    <property type="match status" value="1"/>
</dbReference>
<gene>
    <name evidence="21" type="primary">manX</name>
    <name evidence="21" type="ORF">NLX89_09655</name>
</gene>
<organism evidence="21 22">
    <name type="scientific">Providencia huaxiensis</name>
    <dbReference type="NCBI Taxonomy" id="2027290"/>
    <lineage>
        <taxon>Bacteria</taxon>
        <taxon>Pseudomonadati</taxon>
        <taxon>Pseudomonadota</taxon>
        <taxon>Gammaproteobacteria</taxon>
        <taxon>Enterobacterales</taxon>
        <taxon>Morganellaceae</taxon>
        <taxon>Providencia</taxon>
    </lineage>
</organism>
<comment type="caution">
    <text evidence="21">The sequence shown here is derived from an EMBL/GenBank/DDBJ whole genome shotgun (WGS) entry which is preliminary data.</text>
</comment>
<dbReference type="Gene3D" id="3.40.50.510">
    <property type="entry name" value="Phosphotransferase system, mannose-type IIA component"/>
    <property type="match status" value="1"/>
</dbReference>
<dbReference type="InterPro" id="IPR004701">
    <property type="entry name" value="PTS_EIIA_man-typ"/>
</dbReference>
<evidence type="ECO:0000256" key="9">
    <source>
        <dbReference type="ARBA" id="ARBA00022490"/>
    </source>
</evidence>
<evidence type="ECO:0000313" key="22">
    <source>
        <dbReference type="Proteomes" id="UP001252207"/>
    </source>
</evidence>
<dbReference type="SUPFAM" id="SSF53062">
    <property type="entry name" value="PTS system fructose IIA component-like"/>
    <property type="match status" value="1"/>
</dbReference>
<dbReference type="PANTHER" id="PTHR33799">
    <property type="entry name" value="PTS PERMEASE-RELATED-RELATED"/>
    <property type="match status" value="1"/>
</dbReference>
<evidence type="ECO:0000256" key="18">
    <source>
        <dbReference type="ARBA" id="ARBA00032197"/>
    </source>
</evidence>
<dbReference type="NCBIfam" id="TIGR00824">
    <property type="entry name" value="EIIA-man"/>
    <property type="match status" value="1"/>
</dbReference>
<dbReference type="SUPFAM" id="SSF52728">
    <property type="entry name" value="PTS IIb component"/>
    <property type="match status" value="1"/>
</dbReference>
<comment type="catalytic activity">
    <reaction evidence="1">
        <text>D-mannose(out) + N(pros)-phospho-L-histidyl-[protein] = D-mannose 6-phosphate(in) + L-histidyl-[protein]</text>
        <dbReference type="Rhea" id="RHEA:49232"/>
        <dbReference type="Rhea" id="RHEA-COMP:9745"/>
        <dbReference type="Rhea" id="RHEA-COMP:9746"/>
        <dbReference type="ChEBI" id="CHEBI:4208"/>
        <dbReference type="ChEBI" id="CHEBI:29979"/>
        <dbReference type="ChEBI" id="CHEBI:58735"/>
        <dbReference type="ChEBI" id="CHEBI:64837"/>
        <dbReference type="EC" id="2.7.1.191"/>
    </reaction>
</comment>